<accession>A0A553WCJ5</accession>
<dbReference type="AlphaFoldDB" id="A0A553WCJ5"/>
<dbReference type="EMBL" id="VKKU01000002">
    <property type="protein sequence ID" value="TSB02415.1"/>
    <property type="molecule type" value="Genomic_DNA"/>
</dbReference>
<feature type="domain" description="EAL" evidence="2">
    <location>
        <begin position="527"/>
        <end position="780"/>
    </location>
</feature>
<proteinExistence type="predicted"/>
<dbReference type="SMART" id="SM01080">
    <property type="entry name" value="CHASE2"/>
    <property type="match status" value="1"/>
</dbReference>
<dbReference type="RefSeq" id="WP_143777633.1">
    <property type="nucleotide sequence ID" value="NZ_VKKU01000002.1"/>
</dbReference>
<gene>
    <name evidence="3" type="ORF">FOM92_15095</name>
</gene>
<evidence type="ECO:0000313" key="3">
    <source>
        <dbReference type="EMBL" id="TSB02415.1"/>
    </source>
</evidence>
<keyword evidence="4" id="KW-1185">Reference proteome</keyword>
<dbReference type="CDD" id="cd01948">
    <property type="entry name" value="EAL"/>
    <property type="match status" value="1"/>
</dbReference>
<feature type="transmembrane region" description="Helical" evidence="1">
    <location>
        <begin position="286"/>
        <end position="306"/>
    </location>
</feature>
<protein>
    <submittedName>
        <fullName evidence="3">EAL domain-containing protein</fullName>
    </submittedName>
</protein>
<name>A0A553WCJ5_9SPHN</name>
<sequence>MSFRSTLKNGLARTGISTRKARPIAIGISLILAVLLGLYSPEGPVEQLFHNGRDTINSKPASGRIHIVEIDAKSLSALDNWPWPRGYHAQLVDELDKAGVAQIVFDVDFSSYSTRDGDEEFAAAIRRTGGKVVLPTFRQPQSTGKVQADLENLPIPMLRENAFLGSVNVRPDADGQVNNYPFGTVTDSTPRPSIGALLGDVSGPVTKEFKIDQSIEISSIPRHSFIDVLDGRINRQDLNGKKVIVGATAIEFGDRYATSRFGVIPGVVVQAMAAETLIAGTDLPELGPWPMLVMTLLGVLLAIKWTDRRNTTGIVPSFLIALAILVLPLFAERYKLAHLDVTPSLVLLAGSMAAQYVIGITKQISVERRVDRATGLPNLTAWQEQVGLGGGRVVIVAEIANFGEIVATLDRAESTKLVRAVADRLELSSGPGELYRIGRERFCWQTEIQDSEAVEATVEASASLFNTAIPVSGRSVRATLCYGIATGDIEDAEGLANQATLAAKRAGELGKRLVWHSDRLAQVTDQSLFILSEFEEALMTGQISVCYQPKYSLIDNRVNGAEALVRWEHPEKGTVNPSLFVPVLEHENLMETLTLFVLRQVVEDVERWNSVRNPMGCAVNISASLLSNPAFAKRAVSIIRESGIDPSLLTIELTETAALSSQEMAVSSLDQFKRLGAHLSIDDYGTGQSTLTYLKSFSADEIKIDQSFVKLIATDNANKIMVRSSIEMAHALGIKVVAEGVEDIAALDVLREFGCDTVQGWYIGKPVTREMFMQRWCMQIFHPTDGITAEIPYPTGHMRTG</sequence>
<feature type="transmembrane region" description="Helical" evidence="1">
    <location>
        <begin position="313"/>
        <end position="331"/>
    </location>
</feature>
<feature type="transmembrane region" description="Helical" evidence="1">
    <location>
        <begin position="21"/>
        <end position="39"/>
    </location>
</feature>
<dbReference type="PANTHER" id="PTHR33121">
    <property type="entry name" value="CYCLIC DI-GMP PHOSPHODIESTERASE PDEF"/>
    <property type="match status" value="1"/>
</dbReference>
<dbReference type="Gene3D" id="3.20.20.450">
    <property type="entry name" value="EAL domain"/>
    <property type="match status" value="1"/>
</dbReference>
<dbReference type="SMART" id="SM00052">
    <property type="entry name" value="EAL"/>
    <property type="match status" value="1"/>
</dbReference>
<dbReference type="Pfam" id="PF00563">
    <property type="entry name" value="EAL"/>
    <property type="match status" value="1"/>
</dbReference>
<organism evidence="3 4">
    <name type="scientific">Sphingorhabdus contaminans</name>
    <dbReference type="NCBI Taxonomy" id="1343899"/>
    <lineage>
        <taxon>Bacteria</taxon>
        <taxon>Pseudomonadati</taxon>
        <taxon>Pseudomonadota</taxon>
        <taxon>Alphaproteobacteria</taxon>
        <taxon>Sphingomonadales</taxon>
        <taxon>Sphingomonadaceae</taxon>
        <taxon>Sphingorhabdus</taxon>
    </lineage>
</organism>
<dbReference type="PANTHER" id="PTHR33121:SF70">
    <property type="entry name" value="SIGNALING PROTEIN YKOW"/>
    <property type="match status" value="1"/>
</dbReference>
<dbReference type="SUPFAM" id="SSF141868">
    <property type="entry name" value="EAL domain-like"/>
    <property type="match status" value="1"/>
</dbReference>
<dbReference type="InterPro" id="IPR035919">
    <property type="entry name" value="EAL_sf"/>
</dbReference>
<dbReference type="InterPro" id="IPR007890">
    <property type="entry name" value="CHASE2"/>
</dbReference>
<reference evidence="3 4" key="1">
    <citation type="submission" date="2019-07" db="EMBL/GenBank/DDBJ databases">
        <authorList>
            <person name="Park M."/>
        </authorList>
    </citation>
    <scope>NUCLEOTIDE SEQUENCE [LARGE SCALE GENOMIC DNA]</scope>
    <source>
        <strain evidence="3 4">KCTC32445</strain>
    </source>
</reference>
<dbReference type="GO" id="GO:0071111">
    <property type="term" value="F:cyclic-guanylate-specific phosphodiesterase activity"/>
    <property type="evidence" value="ECO:0007669"/>
    <property type="project" value="InterPro"/>
</dbReference>
<dbReference type="OrthoDB" id="7462471at2"/>
<keyword evidence="1" id="KW-0812">Transmembrane</keyword>
<dbReference type="InterPro" id="IPR000160">
    <property type="entry name" value="GGDEF_dom"/>
</dbReference>
<dbReference type="InterPro" id="IPR001633">
    <property type="entry name" value="EAL_dom"/>
</dbReference>
<dbReference type="Gene3D" id="3.30.70.270">
    <property type="match status" value="1"/>
</dbReference>
<evidence type="ECO:0000259" key="2">
    <source>
        <dbReference type="PROSITE" id="PS50883"/>
    </source>
</evidence>
<dbReference type="PROSITE" id="PS50883">
    <property type="entry name" value="EAL"/>
    <property type="match status" value="1"/>
</dbReference>
<evidence type="ECO:0000256" key="1">
    <source>
        <dbReference type="SAM" id="Phobius"/>
    </source>
</evidence>
<dbReference type="Proteomes" id="UP000320160">
    <property type="component" value="Unassembled WGS sequence"/>
</dbReference>
<keyword evidence="1" id="KW-0472">Membrane</keyword>
<dbReference type="Pfam" id="PF05226">
    <property type="entry name" value="CHASE2"/>
    <property type="match status" value="1"/>
</dbReference>
<dbReference type="SMART" id="SM00267">
    <property type="entry name" value="GGDEF"/>
    <property type="match status" value="1"/>
</dbReference>
<keyword evidence="1" id="KW-1133">Transmembrane helix</keyword>
<evidence type="ECO:0000313" key="4">
    <source>
        <dbReference type="Proteomes" id="UP000320160"/>
    </source>
</evidence>
<dbReference type="InterPro" id="IPR050706">
    <property type="entry name" value="Cyclic-di-GMP_PDE-like"/>
</dbReference>
<dbReference type="InterPro" id="IPR043128">
    <property type="entry name" value="Rev_trsase/Diguanyl_cyclase"/>
</dbReference>
<comment type="caution">
    <text evidence="3">The sequence shown here is derived from an EMBL/GenBank/DDBJ whole genome shotgun (WGS) entry which is preliminary data.</text>
</comment>